<protein>
    <submittedName>
        <fullName evidence="2">Geranylgeranyl reductase family protein</fullName>
    </submittedName>
</protein>
<dbReference type="GeneID" id="85732094"/>
<dbReference type="NCBIfam" id="TIGR02032">
    <property type="entry name" value="GG-red-SF"/>
    <property type="match status" value="1"/>
</dbReference>
<dbReference type="InterPro" id="IPR050407">
    <property type="entry name" value="Geranylgeranyl_reductase"/>
</dbReference>
<proteinExistence type="predicted"/>
<dbReference type="PANTHER" id="PTHR42685:SF22">
    <property type="entry name" value="CONDITIONED MEDIUM FACTOR RECEPTOR 1"/>
    <property type="match status" value="1"/>
</dbReference>
<dbReference type="InterPro" id="IPR011777">
    <property type="entry name" value="Geranylgeranyl_Rdtase_fam"/>
</dbReference>
<name>A0AAX4FW93_9EURY</name>
<dbReference type="KEGG" id="mrc:R6Y96_03015"/>
<dbReference type="Pfam" id="PF01494">
    <property type="entry name" value="FAD_binding_3"/>
    <property type="match status" value="1"/>
</dbReference>
<dbReference type="GO" id="GO:0071949">
    <property type="term" value="F:FAD binding"/>
    <property type="evidence" value="ECO:0007669"/>
    <property type="project" value="InterPro"/>
</dbReference>
<dbReference type="EMBL" id="CP137642">
    <property type="protein sequence ID" value="WOX58228.1"/>
    <property type="molecule type" value="Genomic_DNA"/>
</dbReference>
<gene>
    <name evidence="2" type="ORF">R6Y96_03015</name>
</gene>
<dbReference type="InterPro" id="IPR002938">
    <property type="entry name" value="FAD-bd"/>
</dbReference>
<dbReference type="RefSeq" id="WP_318622044.1">
    <property type="nucleotide sequence ID" value="NZ_CP137642.1"/>
</dbReference>
<evidence type="ECO:0000313" key="2">
    <source>
        <dbReference type="EMBL" id="WOX58228.1"/>
    </source>
</evidence>
<reference evidence="2 3" key="1">
    <citation type="submission" date="2023-10" db="EMBL/GenBank/DDBJ databases">
        <title>The complete genome sequence of Methanoculleus receptaculi DSM 18860.</title>
        <authorList>
            <person name="Lai S.-J."/>
            <person name="You Y.-T."/>
            <person name="Chen S.-C."/>
        </authorList>
    </citation>
    <scope>NUCLEOTIDE SEQUENCE [LARGE SCALE GENOMIC DNA]</scope>
    <source>
        <strain evidence="2 3">DSM 18860</strain>
    </source>
</reference>
<accession>A0AAX4FW93</accession>
<dbReference type="PRINTS" id="PR00420">
    <property type="entry name" value="RNGMNOXGNASE"/>
</dbReference>
<feature type="domain" description="FAD-binding" evidence="1">
    <location>
        <begin position="6"/>
        <end position="169"/>
    </location>
</feature>
<dbReference type="SUPFAM" id="SSF51905">
    <property type="entry name" value="FAD/NAD(P)-binding domain"/>
    <property type="match status" value="1"/>
</dbReference>
<evidence type="ECO:0000259" key="1">
    <source>
        <dbReference type="Pfam" id="PF01494"/>
    </source>
</evidence>
<sequence length="405" mass="44609">MRDQPDYDVIVAGGGPAGSTAAFLLAKAGHRVGLFERAVYPREKVCGGCLTQKSVRFLDRVFSLPLDALRREGLLDFTGKGCALYIGNRRVLAEGLAEPFYFTRRDRYDACLALMAREAGAEVREGTEVTAVDHVQRTVTTAEGERCSARVIVGADGIHSSVRRSLPEGVVDRQRWRRNLGLALEIKINRGEVEMHQNREAAIPLDADIGIPHVFLGACPMGYGWVFPNTDAVIVGIGGLFEANRRGLPGRFREFLESIGFAAFADRKPAGCLLPFGNYTPSPAHEATVLVGDAGGFTSPILGEGIFYAQRTAELAAHAIDRHLTSGAPLAATYTFLLNRRLIPELEAEMRIRDFLHSHLDGRTPVILLRLLIRATRRRVIDAVQGHRSFQGLFRRDEDLHTAVW</sequence>
<dbReference type="AlphaFoldDB" id="A0AAX4FW93"/>
<dbReference type="Proteomes" id="UP001305652">
    <property type="component" value="Chromosome"/>
</dbReference>
<dbReference type="Gene3D" id="3.50.50.60">
    <property type="entry name" value="FAD/NAD(P)-binding domain"/>
    <property type="match status" value="1"/>
</dbReference>
<dbReference type="GO" id="GO:0016628">
    <property type="term" value="F:oxidoreductase activity, acting on the CH-CH group of donors, NAD or NADP as acceptor"/>
    <property type="evidence" value="ECO:0007669"/>
    <property type="project" value="InterPro"/>
</dbReference>
<keyword evidence="3" id="KW-1185">Reference proteome</keyword>
<organism evidence="2 3">
    <name type="scientific">Methanoculleus receptaculi</name>
    <dbReference type="NCBI Taxonomy" id="394967"/>
    <lineage>
        <taxon>Archaea</taxon>
        <taxon>Methanobacteriati</taxon>
        <taxon>Methanobacteriota</taxon>
        <taxon>Stenosarchaea group</taxon>
        <taxon>Methanomicrobia</taxon>
        <taxon>Methanomicrobiales</taxon>
        <taxon>Methanomicrobiaceae</taxon>
        <taxon>Methanoculleus</taxon>
    </lineage>
</organism>
<evidence type="ECO:0000313" key="3">
    <source>
        <dbReference type="Proteomes" id="UP001305652"/>
    </source>
</evidence>
<dbReference type="PANTHER" id="PTHR42685">
    <property type="entry name" value="GERANYLGERANYL DIPHOSPHATE REDUCTASE"/>
    <property type="match status" value="1"/>
</dbReference>
<dbReference type="InterPro" id="IPR036188">
    <property type="entry name" value="FAD/NAD-bd_sf"/>
</dbReference>